<gene>
    <name evidence="2" type="ORF">BE15_33855</name>
</gene>
<keyword evidence="1" id="KW-0732">Signal</keyword>
<dbReference type="AlphaFoldDB" id="A0A150QXG8"/>
<dbReference type="OrthoDB" id="5507757at2"/>
<name>A0A150QXG8_SORCE</name>
<feature type="signal peptide" evidence="1">
    <location>
        <begin position="1"/>
        <end position="24"/>
    </location>
</feature>
<evidence type="ECO:0000313" key="3">
    <source>
        <dbReference type="Proteomes" id="UP000075260"/>
    </source>
</evidence>
<evidence type="ECO:0000313" key="2">
    <source>
        <dbReference type="EMBL" id="KYF72582.1"/>
    </source>
</evidence>
<dbReference type="Proteomes" id="UP000075260">
    <property type="component" value="Unassembled WGS sequence"/>
</dbReference>
<sequence>MLPRAFACAAVLLSLVASPTPARASACCGTGHGAAQWLAPSERAAATFSLRMTEQIGAWTAARDFAPSGEGVYRRELRAEAAWMVRVRERFQVGVAVPLIGAWGGSADGASSAGGGLGDVSAAGRITVVEDHLSPWIPAAAFTVGASIPIGSSQDAAIDPLGVDATGLGVAEVRPGMLFEKSWGSFQALLAASVSVRTSYRLPTGERIAPGDRAQILVAAGPVWPSGVSLAAGGLYEREGPPREDRHLIGSKVRERTALLAVLAYDISARWTAVGNLQADLPIAGIGRNEGAFVALSAGLRHVWGRHD</sequence>
<comment type="caution">
    <text evidence="2">The sequence shown here is derived from an EMBL/GenBank/DDBJ whole genome shotgun (WGS) entry which is preliminary data.</text>
</comment>
<protein>
    <recommendedName>
        <fullName evidence="4">Secreted protein</fullName>
    </recommendedName>
</protein>
<evidence type="ECO:0000256" key="1">
    <source>
        <dbReference type="SAM" id="SignalP"/>
    </source>
</evidence>
<dbReference type="EMBL" id="JEMA01000255">
    <property type="protein sequence ID" value="KYF72582.1"/>
    <property type="molecule type" value="Genomic_DNA"/>
</dbReference>
<reference evidence="2 3" key="1">
    <citation type="submission" date="2014-02" db="EMBL/GenBank/DDBJ databases">
        <title>The small core and large imbalanced accessory genome model reveals a collaborative survival strategy of Sorangium cellulosum strains in nature.</title>
        <authorList>
            <person name="Han K."/>
            <person name="Peng R."/>
            <person name="Blom J."/>
            <person name="Li Y.-Z."/>
        </authorList>
    </citation>
    <scope>NUCLEOTIDE SEQUENCE [LARGE SCALE GENOMIC DNA]</scope>
    <source>
        <strain evidence="2 3">So0008-312</strain>
    </source>
</reference>
<proteinExistence type="predicted"/>
<dbReference type="RefSeq" id="WP_061606254.1">
    <property type="nucleotide sequence ID" value="NZ_JEMA01000255.1"/>
</dbReference>
<evidence type="ECO:0008006" key="4">
    <source>
        <dbReference type="Google" id="ProtNLM"/>
    </source>
</evidence>
<accession>A0A150QXG8</accession>
<organism evidence="2 3">
    <name type="scientific">Sorangium cellulosum</name>
    <name type="common">Polyangium cellulosum</name>
    <dbReference type="NCBI Taxonomy" id="56"/>
    <lineage>
        <taxon>Bacteria</taxon>
        <taxon>Pseudomonadati</taxon>
        <taxon>Myxococcota</taxon>
        <taxon>Polyangia</taxon>
        <taxon>Polyangiales</taxon>
        <taxon>Polyangiaceae</taxon>
        <taxon>Sorangium</taxon>
    </lineage>
</organism>
<feature type="chain" id="PRO_5007567428" description="Secreted protein" evidence="1">
    <location>
        <begin position="25"/>
        <end position="308"/>
    </location>
</feature>